<evidence type="ECO:0000313" key="5">
    <source>
        <dbReference type="Proteomes" id="UP000233551"/>
    </source>
</evidence>
<dbReference type="Proteomes" id="UP000233551">
    <property type="component" value="Unassembled WGS sequence"/>
</dbReference>
<dbReference type="GO" id="GO:0003676">
    <property type="term" value="F:nucleic acid binding"/>
    <property type="evidence" value="ECO:0007669"/>
    <property type="project" value="InterPro"/>
</dbReference>
<dbReference type="PANTHER" id="PTHR33623:SF5">
    <property type="entry name" value="HISTONE-LYSINE N-METHYLTRANSFERASE SETD1B-LIKE PROTEIN"/>
    <property type="match status" value="1"/>
</dbReference>
<dbReference type="InterPro" id="IPR002052">
    <property type="entry name" value="DNA_methylase_N6_adenine_CS"/>
</dbReference>
<dbReference type="STRING" id="22663.A0A218XCS2"/>
<evidence type="ECO:0000313" key="2">
    <source>
        <dbReference type="EMBL" id="OWM82506.1"/>
    </source>
</evidence>
<reference evidence="2" key="2">
    <citation type="submission" date="2017-06" db="EMBL/GenBank/DDBJ databases">
        <title>The pomegranate genome and the genomics of punicalagin biosynthesis.</title>
        <authorList>
            <person name="Xu C."/>
        </authorList>
    </citation>
    <scope>NUCLEOTIDE SEQUENCE [LARGE SCALE GENOMIC DNA]</scope>
    <source>
        <tissue evidence="2">Fresh leaf</tissue>
    </source>
</reference>
<protein>
    <recommendedName>
        <fullName evidence="6">DUF4378 domain-containing protein</fullName>
    </recommendedName>
</protein>
<dbReference type="GO" id="GO:0032259">
    <property type="term" value="P:methylation"/>
    <property type="evidence" value="ECO:0007669"/>
    <property type="project" value="InterPro"/>
</dbReference>
<comment type="caution">
    <text evidence="2">The sequence shown here is derived from an EMBL/GenBank/DDBJ whole genome shotgun (WGS) entry which is preliminary data.</text>
</comment>
<accession>A0A218XCS2</accession>
<reference evidence="3 5" key="3">
    <citation type="submission" date="2017-11" db="EMBL/GenBank/DDBJ databases">
        <title>De-novo sequencing of pomegranate (Punica granatum L.) genome.</title>
        <authorList>
            <person name="Akparov Z."/>
            <person name="Amiraslanov A."/>
            <person name="Hajiyeva S."/>
            <person name="Abbasov M."/>
            <person name="Kaur K."/>
            <person name="Hamwieh A."/>
            <person name="Solovyev V."/>
            <person name="Salamov A."/>
            <person name="Braich B."/>
            <person name="Kosarev P."/>
            <person name="Mahmoud A."/>
            <person name="Hajiyev E."/>
            <person name="Babayeva S."/>
            <person name="Izzatullayeva V."/>
            <person name="Mammadov A."/>
            <person name="Mammadov A."/>
            <person name="Sharifova S."/>
            <person name="Ojaghi J."/>
            <person name="Eynullazada K."/>
            <person name="Bayramov B."/>
            <person name="Abdulazimova A."/>
            <person name="Shahmuradov I."/>
        </authorList>
    </citation>
    <scope>NUCLEOTIDE SEQUENCE [LARGE SCALE GENOMIC DNA]</scope>
    <source>
        <strain evidence="3">AG2017</strain>
        <strain evidence="5">cv. AG2017</strain>
        <tissue evidence="3">Leaf</tissue>
    </source>
</reference>
<dbReference type="EMBL" id="MTKT01002011">
    <property type="protein sequence ID" value="OWM82506.1"/>
    <property type="molecule type" value="Genomic_DNA"/>
</dbReference>
<dbReference type="GeneID" id="116209205"/>
<evidence type="ECO:0000313" key="4">
    <source>
        <dbReference type="Proteomes" id="UP000197138"/>
    </source>
</evidence>
<keyword evidence="5" id="KW-1185">Reference proteome</keyword>
<reference evidence="4" key="1">
    <citation type="journal article" date="2017" name="Plant J.">
        <title>The pomegranate (Punica granatum L.) genome and the genomics of punicalagin biosynthesis.</title>
        <authorList>
            <person name="Qin G."/>
            <person name="Xu C."/>
            <person name="Ming R."/>
            <person name="Tang H."/>
            <person name="Guyot R."/>
            <person name="Kramer E.M."/>
            <person name="Hu Y."/>
            <person name="Yi X."/>
            <person name="Qi Y."/>
            <person name="Xu X."/>
            <person name="Gao Z."/>
            <person name="Pan H."/>
            <person name="Jian J."/>
            <person name="Tian Y."/>
            <person name="Yue Z."/>
            <person name="Xu Y."/>
        </authorList>
    </citation>
    <scope>NUCLEOTIDE SEQUENCE [LARGE SCALE GENOMIC DNA]</scope>
    <source>
        <strain evidence="4">cv. Dabenzi</strain>
    </source>
</reference>
<evidence type="ECO:0000313" key="3">
    <source>
        <dbReference type="EMBL" id="PKI41516.1"/>
    </source>
</evidence>
<evidence type="ECO:0000256" key="1">
    <source>
        <dbReference type="SAM" id="MobiDB-lite"/>
    </source>
</evidence>
<dbReference type="PANTHER" id="PTHR33623">
    <property type="entry name" value="OS04G0572500 PROTEIN"/>
    <property type="match status" value="1"/>
</dbReference>
<feature type="compositionally biased region" description="Acidic residues" evidence="1">
    <location>
        <begin position="287"/>
        <end position="296"/>
    </location>
</feature>
<dbReference type="EMBL" id="PGOL01003349">
    <property type="protein sequence ID" value="PKI41516.1"/>
    <property type="molecule type" value="Genomic_DNA"/>
</dbReference>
<dbReference type="GO" id="GO:0008168">
    <property type="term" value="F:methyltransferase activity"/>
    <property type="evidence" value="ECO:0007669"/>
    <property type="project" value="InterPro"/>
</dbReference>
<organism evidence="2 4">
    <name type="scientific">Punica granatum</name>
    <name type="common">Pomegranate</name>
    <dbReference type="NCBI Taxonomy" id="22663"/>
    <lineage>
        <taxon>Eukaryota</taxon>
        <taxon>Viridiplantae</taxon>
        <taxon>Streptophyta</taxon>
        <taxon>Embryophyta</taxon>
        <taxon>Tracheophyta</taxon>
        <taxon>Spermatophyta</taxon>
        <taxon>Magnoliopsida</taxon>
        <taxon>eudicotyledons</taxon>
        <taxon>Gunneridae</taxon>
        <taxon>Pentapetalae</taxon>
        <taxon>rosids</taxon>
        <taxon>malvids</taxon>
        <taxon>Myrtales</taxon>
        <taxon>Lythraceae</taxon>
        <taxon>Punica</taxon>
    </lineage>
</organism>
<feature type="compositionally biased region" description="Basic and acidic residues" evidence="1">
    <location>
        <begin position="249"/>
        <end position="267"/>
    </location>
</feature>
<dbReference type="AlphaFoldDB" id="A0A218XCS2"/>
<evidence type="ECO:0008006" key="6">
    <source>
        <dbReference type="Google" id="ProtNLM"/>
    </source>
</evidence>
<dbReference type="OrthoDB" id="1918879at2759"/>
<dbReference type="PROSITE" id="PS00092">
    <property type="entry name" value="N6_MTASE"/>
    <property type="match status" value="1"/>
</dbReference>
<dbReference type="Proteomes" id="UP000197138">
    <property type="component" value="Unassembled WGS sequence"/>
</dbReference>
<proteinExistence type="predicted"/>
<feature type="compositionally biased region" description="Polar residues" evidence="1">
    <location>
        <begin position="236"/>
        <end position="247"/>
    </location>
</feature>
<sequence>MKMGQKHLHELLGEDQEPFLLNSFVDDRSFRIVRRQPVESQLQLKKQRPASRNLIFSGNLSKVSCFTAFLDSPKPRRSPIRFELRSPKSPGSTSLHVPGETAALLLEAALRIQKNFAPTTPPRPSSGIPGFRLFRSLLKRLTHRSWTGKVKQRSSCEEPSCCACSGSDGDGERQCSSSGIEAEWGSGFQEYDGNVGFEPLARDSKEVCVCRDEKFCESPFRFVLQGSPHFSHHTPEITSSAKSSSIRHLSKDKGSSDPDSLKKLMGDHEEDEEEKEQCSPVCVLDPPFEDDNDDEDAHGHVDGGINSFDYERSFAVVQRAKQQLLRKLYRFEKLAELEPVELEKRLLEQDSEEDDGTNEMESAVFSLEEVLGKSTQEQEKIPDGATELVKCVLAEEDRKQYCSEDRESVTRGFCKRLLLWREADFNKIDMMVERDLRGDLDGWMNRDQEQVGEAAREIEIAIFGLMLGELAEELLSLP</sequence>
<name>A0A218XCS2_PUNGR</name>
<feature type="region of interest" description="Disordered" evidence="1">
    <location>
        <begin position="232"/>
        <end position="304"/>
    </location>
</feature>
<gene>
    <name evidence="2" type="ORF">CDL15_Pgr002081</name>
    <name evidence="3" type="ORF">CRG98_038098</name>
</gene>